<dbReference type="PANTHER" id="PTHR33391:SF9">
    <property type="entry name" value="CYTOCHROME B559 SUBUNIT BETA-RELATED"/>
    <property type="match status" value="1"/>
</dbReference>
<dbReference type="Pfam" id="PF00283">
    <property type="entry name" value="Cytochrom_B559"/>
    <property type="match status" value="1"/>
</dbReference>
<dbReference type="Gene3D" id="1.20.5.860">
    <property type="entry name" value="Photosystem II cytochrome b559, alpha subunit"/>
    <property type="match status" value="1"/>
</dbReference>
<comment type="subcellular location">
    <subcellularLocation>
        <location evidence="1">Membrane</location>
    </subcellularLocation>
</comment>
<reference evidence="7 8" key="1">
    <citation type="submission" date="2019-07" db="EMBL/GenBank/DDBJ databases">
        <title>WGS assembly of Gossypium mustelinum.</title>
        <authorList>
            <person name="Chen Z.J."/>
            <person name="Sreedasyam A."/>
            <person name="Ando A."/>
            <person name="Song Q."/>
            <person name="De L."/>
            <person name="Hulse-Kemp A."/>
            <person name="Ding M."/>
            <person name="Ye W."/>
            <person name="Kirkbride R."/>
            <person name="Jenkins J."/>
            <person name="Plott C."/>
            <person name="Lovell J."/>
            <person name="Lin Y.-M."/>
            <person name="Vaughn R."/>
            <person name="Liu B."/>
            <person name="Li W."/>
            <person name="Simpson S."/>
            <person name="Scheffler B."/>
            <person name="Saski C."/>
            <person name="Grover C."/>
            <person name="Hu G."/>
            <person name="Conover J."/>
            <person name="Carlson J."/>
            <person name="Shu S."/>
            <person name="Boston L."/>
            <person name="Williams M."/>
            <person name="Peterson D."/>
            <person name="Mcgee K."/>
            <person name="Jones D."/>
            <person name="Wendel J."/>
            <person name="Stelly D."/>
            <person name="Grimwood J."/>
            <person name="Schmutz J."/>
        </authorList>
    </citation>
    <scope>NUCLEOTIDE SEQUENCE [LARGE SCALE GENOMIC DNA]</scope>
    <source>
        <strain evidence="7">1408120.09</strain>
    </source>
</reference>
<evidence type="ECO:0000313" key="8">
    <source>
        <dbReference type="Proteomes" id="UP000323597"/>
    </source>
</evidence>
<sequence>MCSLDPTTNVEAKMQYGCGQCDSLGIDSSGSTRKRSFVDIIINIRYWVIHSITIPSLFIVDWLFVSKGLAYDVFGRPRPNDCLRVRYNSLGQFRSMMTFFFFVFPMDV</sequence>
<accession>A0A5D2YA64</accession>
<evidence type="ECO:0000256" key="1">
    <source>
        <dbReference type="ARBA" id="ARBA00004370"/>
    </source>
</evidence>
<evidence type="ECO:0000256" key="3">
    <source>
        <dbReference type="ARBA" id="ARBA00022989"/>
    </source>
</evidence>
<keyword evidence="4 5" id="KW-0472">Membrane</keyword>
<name>A0A5D2YA64_GOSMU</name>
<evidence type="ECO:0000259" key="6">
    <source>
        <dbReference type="Pfam" id="PF00283"/>
    </source>
</evidence>
<keyword evidence="8" id="KW-1185">Reference proteome</keyword>
<gene>
    <name evidence="7" type="ORF">E1A91_A08G144000v1</name>
</gene>
<feature type="transmembrane region" description="Helical" evidence="5">
    <location>
        <begin position="44"/>
        <end position="65"/>
    </location>
</feature>
<proteinExistence type="predicted"/>
<dbReference type="InterPro" id="IPR037025">
    <property type="entry name" value="PSII_cyt_b559_asu_sf"/>
</dbReference>
<dbReference type="Proteomes" id="UP000323597">
    <property type="component" value="Chromosome A08"/>
</dbReference>
<dbReference type="GO" id="GO:0009767">
    <property type="term" value="P:photosynthetic electron transport chain"/>
    <property type="evidence" value="ECO:0007669"/>
    <property type="project" value="InterPro"/>
</dbReference>
<evidence type="ECO:0000313" key="7">
    <source>
        <dbReference type="EMBL" id="TYJ22720.1"/>
    </source>
</evidence>
<protein>
    <recommendedName>
        <fullName evidence="6">Photosystem II cytochrome b559 N-terminal domain-containing protein</fullName>
    </recommendedName>
</protein>
<dbReference type="GO" id="GO:0009523">
    <property type="term" value="C:photosystem II"/>
    <property type="evidence" value="ECO:0007669"/>
    <property type="project" value="InterPro"/>
</dbReference>
<dbReference type="EMBL" id="CM017643">
    <property type="protein sequence ID" value="TYJ22720.1"/>
    <property type="molecule type" value="Genomic_DNA"/>
</dbReference>
<evidence type="ECO:0000256" key="2">
    <source>
        <dbReference type="ARBA" id="ARBA00022692"/>
    </source>
</evidence>
<dbReference type="SUPFAM" id="SSF161045">
    <property type="entry name" value="Cytochrome b559 subunits"/>
    <property type="match status" value="1"/>
</dbReference>
<dbReference type="InterPro" id="IPR013081">
    <property type="entry name" value="PSII_cyt_b559_N"/>
</dbReference>
<dbReference type="GO" id="GO:0020037">
    <property type="term" value="F:heme binding"/>
    <property type="evidence" value="ECO:0007669"/>
    <property type="project" value="InterPro"/>
</dbReference>
<evidence type="ECO:0000256" key="4">
    <source>
        <dbReference type="ARBA" id="ARBA00023136"/>
    </source>
</evidence>
<dbReference type="AlphaFoldDB" id="A0A5D2YA64"/>
<keyword evidence="2 5" id="KW-0812">Transmembrane</keyword>
<feature type="domain" description="Photosystem II cytochrome b559 N-terminal" evidence="6">
    <location>
        <begin position="35"/>
        <end position="59"/>
    </location>
</feature>
<evidence type="ECO:0000256" key="5">
    <source>
        <dbReference type="SAM" id="Phobius"/>
    </source>
</evidence>
<dbReference type="PANTHER" id="PTHR33391">
    <property type="entry name" value="CYTOCHROME B559 SUBUNIT BETA-RELATED"/>
    <property type="match status" value="1"/>
</dbReference>
<keyword evidence="3 5" id="KW-1133">Transmembrane helix</keyword>
<organism evidence="7 8">
    <name type="scientific">Gossypium mustelinum</name>
    <name type="common">Cotton</name>
    <name type="synonym">Gossypium caicoense</name>
    <dbReference type="NCBI Taxonomy" id="34275"/>
    <lineage>
        <taxon>Eukaryota</taxon>
        <taxon>Viridiplantae</taxon>
        <taxon>Streptophyta</taxon>
        <taxon>Embryophyta</taxon>
        <taxon>Tracheophyta</taxon>
        <taxon>Spermatophyta</taxon>
        <taxon>Magnoliopsida</taxon>
        <taxon>eudicotyledons</taxon>
        <taxon>Gunneridae</taxon>
        <taxon>Pentapetalae</taxon>
        <taxon>rosids</taxon>
        <taxon>malvids</taxon>
        <taxon>Malvales</taxon>
        <taxon>Malvaceae</taxon>
        <taxon>Malvoideae</taxon>
        <taxon>Gossypium</taxon>
    </lineage>
</organism>